<feature type="region of interest" description="Disordered" evidence="13">
    <location>
        <begin position="1215"/>
        <end position="1238"/>
    </location>
</feature>
<dbReference type="InterPro" id="IPR001343">
    <property type="entry name" value="Hemolysn_Ca-bd"/>
</dbReference>
<evidence type="ECO:0000256" key="10">
    <source>
        <dbReference type="ARBA" id="ARBA00022837"/>
    </source>
</evidence>
<keyword evidence="8" id="KW-0964">Secreted</keyword>
<dbReference type="Pfam" id="PF00353">
    <property type="entry name" value="HemolysinCabind"/>
    <property type="match status" value="7"/>
</dbReference>
<dbReference type="InterPro" id="IPR006626">
    <property type="entry name" value="PbH1"/>
</dbReference>
<dbReference type="Pfam" id="PF08548">
    <property type="entry name" value="Peptidase_M10_C"/>
    <property type="match status" value="4"/>
</dbReference>
<dbReference type="GO" id="GO:0005509">
    <property type="term" value="F:calcium ion binding"/>
    <property type="evidence" value="ECO:0007669"/>
    <property type="project" value="InterPro"/>
</dbReference>
<dbReference type="InterPro" id="IPR039448">
    <property type="entry name" value="Beta_helix"/>
</dbReference>
<evidence type="ECO:0000256" key="11">
    <source>
        <dbReference type="ARBA" id="ARBA00022841"/>
    </source>
</evidence>
<evidence type="ECO:0000259" key="14">
    <source>
        <dbReference type="SMART" id="SM00722"/>
    </source>
</evidence>
<evidence type="ECO:0000256" key="3">
    <source>
        <dbReference type="ARBA" id="ARBA00002822"/>
    </source>
</evidence>
<dbReference type="UniPathway" id="UPA00286"/>
<evidence type="ECO:0000256" key="6">
    <source>
        <dbReference type="ARBA" id="ARBA00010085"/>
    </source>
</evidence>
<dbReference type="InterPro" id="IPR024535">
    <property type="entry name" value="RHGA/B-epi-like_pectate_lyase"/>
</dbReference>
<dbReference type="EnsemblBacteria" id="ACO81201">
    <property type="protein sequence ID" value="ACO81201"/>
    <property type="gene ID" value="Avin_51170"/>
</dbReference>
<reference evidence="15 16" key="1">
    <citation type="journal article" date="2009" name="J. Bacteriol.">
        <title>Genome sequence of Azotobacter vinelandii, an obligate aerobe specialized to support diverse anaerobic metabolic processes.</title>
        <authorList>
            <person name="Setubal J.C."/>
            <person name="dos Santos P."/>
            <person name="Goldman B.S."/>
            <person name="Ertesvag H."/>
            <person name="Espin G."/>
            <person name="Rubio L.M."/>
            <person name="Valla S."/>
            <person name="Almeida N.F."/>
            <person name="Balasubramanian D."/>
            <person name="Cromes L."/>
            <person name="Curatti L."/>
            <person name="Du Z."/>
            <person name="Godsy E."/>
            <person name="Goodner B."/>
            <person name="Hellner-Burris K."/>
            <person name="Hernandez J.A."/>
            <person name="Houmiel K."/>
            <person name="Imperial J."/>
            <person name="Kennedy C."/>
            <person name="Larson T.J."/>
            <person name="Latreille P."/>
            <person name="Ligon L.S."/>
            <person name="Lu J."/>
            <person name="Maerk M."/>
            <person name="Miller N.M."/>
            <person name="Norton S."/>
            <person name="O'Carroll I.P."/>
            <person name="Paulsen I."/>
            <person name="Raulfs E.C."/>
            <person name="Roemer R."/>
            <person name="Rosser J."/>
            <person name="Segura D."/>
            <person name="Slater S."/>
            <person name="Stricklin S.L."/>
            <person name="Studholme D.J."/>
            <person name="Sun J."/>
            <person name="Viana C.J."/>
            <person name="Wallin E."/>
            <person name="Wang B."/>
            <person name="Wheeler C."/>
            <person name="Zhu H."/>
            <person name="Dean D.R."/>
            <person name="Dixon R."/>
            <person name="Wood D."/>
        </authorList>
    </citation>
    <scope>NUCLEOTIDE SEQUENCE [LARGE SCALE GENOMIC DNA]</scope>
    <source>
        <strain evidence="16">DJ / ATCC BAA-1303</strain>
    </source>
</reference>
<dbReference type="InterPro" id="IPR050557">
    <property type="entry name" value="RTX_toxin/Mannuronan_C5-epim"/>
</dbReference>
<evidence type="ECO:0000256" key="5">
    <source>
        <dbReference type="ARBA" id="ARBA00005182"/>
    </source>
</evidence>
<dbReference type="InterPro" id="IPR011050">
    <property type="entry name" value="Pectin_lyase_fold/virulence"/>
</dbReference>
<dbReference type="InterPro" id="IPR018511">
    <property type="entry name" value="Hemolysin-typ_Ca-bd_CS"/>
</dbReference>
<comment type="subcellular location">
    <subcellularLocation>
        <location evidence="4">Secreted</location>
    </subcellularLocation>
</comment>
<protein>
    <recommendedName>
        <fullName evidence="7">mannuronan 5-epimerase</fullName>
        <ecNumber evidence="7">5.1.3.37</ecNumber>
    </recommendedName>
</protein>
<dbReference type="Proteomes" id="UP000002424">
    <property type="component" value="Chromosome"/>
</dbReference>
<dbReference type="GO" id="GO:0005615">
    <property type="term" value="C:extracellular space"/>
    <property type="evidence" value="ECO:0007669"/>
    <property type="project" value="InterPro"/>
</dbReference>
<feature type="domain" description="Carbohydrate-binding/sugar hydrolysis" evidence="14">
    <location>
        <begin position="851"/>
        <end position="1043"/>
    </location>
</feature>
<dbReference type="RefSeq" id="WP_012703554.1">
    <property type="nucleotide sequence ID" value="NC_012560.1"/>
</dbReference>
<dbReference type="Pfam" id="PF13229">
    <property type="entry name" value="Beta_helix"/>
    <property type="match status" value="1"/>
</dbReference>
<evidence type="ECO:0000256" key="9">
    <source>
        <dbReference type="ARBA" id="ARBA00022737"/>
    </source>
</evidence>
<feature type="compositionally biased region" description="Polar residues" evidence="13">
    <location>
        <begin position="371"/>
        <end position="386"/>
    </location>
</feature>
<evidence type="ECO:0000313" key="15">
    <source>
        <dbReference type="EMBL" id="ACO81201.1"/>
    </source>
</evidence>
<keyword evidence="16" id="KW-1185">Reference proteome</keyword>
<comment type="similarity">
    <text evidence="6">Belongs to the D-mannuronate C5-epimerase family.</text>
</comment>
<dbReference type="InterPro" id="IPR013858">
    <property type="entry name" value="Peptidase_M10B_C"/>
</dbReference>
<dbReference type="HOGENOM" id="CLU_243906_0_0_6"/>
<feature type="domain" description="Carbohydrate-binding/sugar hydrolysis" evidence="14">
    <location>
        <begin position="9"/>
        <end position="201"/>
    </location>
</feature>
<dbReference type="OrthoDB" id="733404at2"/>
<dbReference type="eggNOG" id="COG2931">
    <property type="taxonomic scope" value="Bacteria"/>
</dbReference>
<evidence type="ECO:0000313" key="16">
    <source>
        <dbReference type="Proteomes" id="UP000002424"/>
    </source>
</evidence>
<feature type="region of interest" description="Disordered" evidence="13">
    <location>
        <begin position="371"/>
        <end position="393"/>
    </location>
</feature>
<keyword evidence="11" id="KW-0016">Alginate biosynthesis</keyword>
<dbReference type="SMART" id="SM00722">
    <property type="entry name" value="CASH"/>
    <property type="match status" value="4"/>
</dbReference>
<dbReference type="Gene3D" id="2.150.10.10">
    <property type="entry name" value="Serralysin-like metalloprotease, C-terminal"/>
    <property type="match status" value="5"/>
</dbReference>
<dbReference type="GeneID" id="88187947"/>
<dbReference type="InterPro" id="IPR006633">
    <property type="entry name" value="Carb-bd_sugar_hydrolysis-dom"/>
</dbReference>
<dbReference type="PANTHER" id="PTHR38340">
    <property type="entry name" value="S-LAYER PROTEIN"/>
    <property type="match status" value="1"/>
</dbReference>
<evidence type="ECO:0000256" key="4">
    <source>
        <dbReference type="ARBA" id="ARBA00004613"/>
    </source>
</evidence>
<evidence type="ECO:0000256" key="12">
    <source>
        <dbReference type="ARBA" id="ARBA00023235"/>
    </source>
</evidence>
<dbReference type="SUPFAM" id="SSF51126">
    <property type="entry name" value="Pectin lyase-like"/>
    <property type="match status" value="2"/>
</dbReference>
<dbReference type="STRING" id="322710.Avin_51170"/>
<gene>
    <name evidence="15" type="primary">algE3</name>
    <name evidence="15" type="ordered locus">Avin_51170</name>
</gene>
<dbReference type="InterPro" id="IPR011049">
    <property type="entry name" value="Serralysin-like_metalloprot_C"/>
</dbReference>
<feature type="domain" description="Carbohydrate-binding/sugar hydrolysis" evidence="14">
    <location>
        <begin position="1058"/>
        <end position="1214"/>
    </location>
</feature>
<dbReference type="Pfam" id="PF12708">
    <property type="entry name" value="Pect-lyase_RHGA_epim"/>
    <property type="match status" value="2"/>
</dbReference>
<comment type="function">
    <text evidence="3">Converts beta-D-mannuronic acid (M) to alpha-L-guluronic acid (G), producing a polymer with gel-forming capacity, required for the formation of the cyst coat.</text>
</comment>
<feature type="domain" description="Carbohydrate-binding/sugar hydrolysis" evidence="14">
    <location>
        <begin position="216"/>
        <end position="373"/>
    </location>
</feature>
<sequence length="1839" mass="191162">MDFNVKDFGALGDGASDDTAAIQAAIDAAHAAGGGTVYLPAGEYRVSGGEEPSDGALTIKSNVYIVGAGMGETVIKMVDGWTQNVTGMVRSAYGEETSNFGMSDLTLDGNRDNLSAKVDGWFNGYIPGQDGADRDVTLERVEIREMSGYGFDPHEQTINLTIRDSVAHDNGLDGFVADYQIGGVFENNVSYNNDRHGFNIVTSTNDFVLSNNVAYGNGGAGLVVQRGSYDLPHPYDILIDGGAYYDNALEGVQLKMTHDVTLQNAEIYGNGLYGVRVYGAQDVQLLNNQIHDNSQNGAYAEVLLQSYDDTAGVSGNFYVTTGTWLEGNVISGSANSTFGIQERADGTDYSSLYANTIDGVQNGTVRLYGANSTVSEQPSSSQQETLEGTAGNDVLSGTGAHELILGLAGNDRLDGGAGDDTLDGGAGRDTLTGGAGADTFRFSAREDSHRTDSASFTDLITDFDASQDRIDLSALGFTGLGNGYDGTLAVTTGSGGTRTYLKSYEVDAQGRRFEIALDGNFVGQFNDGNLLFDAAPVTGTEGNDNLSGTDAGETLLGYGGNDTLNGGAGNDILVGGAGRDTLTGGAGADVFRFEALSDSQRNYTAGDNQGDYIIDFAVGEDRIDVSALGYTGLGNGRNGTLAVVLNSAGDRTYVKSYDTDANGYNFELSLAGNYQGLLGAEQFVFATPPEQATIEGTDGNDTLQGTGADELLLGLGGRDSLNGGAGDDVLDGGAERDTLTGGTGADTFLFSARTDSYRTDSASFTDLITDFDPAQDRIDLSGLGFSGFGNGYDGTLLLQVNAAGTRTYLKSLEADADGQRFEIALDGDFSGQLDSGNVIFEAGVFNAKDFGALGDGASDDRPAIQAAIDAAYAAGGGTVYLPAGEYRVSPTGDPGDGCLMLKDGVYLVGAGMGETVIKLIDGSDQKITGMVRSAYGEETSNFGMSDLTLDGNRDNTSGKVDGWFNGYIPGQDGADRNVTIERVEIREMSGYGFDPHEQTINLTIRDSVAHDNGLDGFVADYLVDSVFENNVAYNNDRHGFNVVTSTYDFTLSNNVAYGNGGAGLVIQRGAEDLAQPTDILIDGGAYYDNALEGVLLKMTNNITLQNAEIYGNGYSGVRLYGTEDVQILNNQIHDNAQNVAYAEVLLQSFNDVGVSGNFYATTGTWIEGNVISGSANSTYGIEERNDGTDYSSLYANTIDGVQTGAVRLNGAHSIVSDQPGTGQQATLEGTTGNDTLGGSDAHETLLGLDGDDRLDGGAGNDILDGGVGRDTLTGGAGADTFRFSAREDSYRTASTSFTDLITDFDPAQDRIDLSALGFTGLGDGYDGTLLVTTGSGGSRTYLKSLEADAEGRRFEIALDGDFVGLLDASNLIFERPAIEGDAGNNALLGTSVAETLLGHAGNDTLDGAGGDDILVGGAGSDSLTGGAGADVFRFDALSDSQRNYDTGDNQGDRITDFAVGEDKLDVSALGFTGLGDGYNGTLVLVLNSAGDRTYVKSYENGADGYRFEFSLDGNYQGLLGNEDFIFATPSGQQLLEGTAGNDSLQGTAADEVIHGGSGRDTLAGGAGADVFRFSELTDSYRTDSASYADLITDFDASEDRIDLSGLGFSGLGNGYGGTLALQVNSAGTRTYLKSYEANAAGERFELSLDGDLSGLDESYLVFDERVVLAGGDGNDTLSGGSAAEELLGGAGNDSLSGGAGNDILDGGAGRDTLSGGSGSDIFRFGDALDSFRNYNSGANVTDSIADFTHGADLIDLSALGYTGLGDGYNGTLAIVLNDAGTKTYLKDRGGDAEGNRFEISLEGNHADQLDASDFIFATAAAATGIEVVGSTPAEEQPVV</sequence>
<name>C1DMC4_AZOVD</name>
<comment type="catalytic activity">
    <reaction evidence="1">
        <text>[(1-&gt;4)-beta-D-mannuronosyl](n) = [alginate](n)</text>
        <dbReference type="Rhea" id="RHEA:45572"/>
        <dbReference type="Rhea" id="RHEA-COMP:11264"/>
        <dbReference type="Rhea" id="RHEA-COMP:11270"/>
        <dbReference type="ChEBI" id="CHEBI:58187"/>
        <dbReference type="ChEBI" id="CHEBI:85311"/>
        <dbReference type="EC" id="5.1.3.37"/>
    </reaction>
</comment>
<keyword evidence="9" id="KW-0677">Repeat</keyword>
<evidence type="ECO:0000256" key="8">
    <source>
        <dbReference type="ARBA" id="ARBA00022525"/>
    </source>
</evidence>
<dbReference type="KEGG" id="avn:Avin_51170"/>
<organism evidence="15 16">
    <name type="scientific">Azotobacter vinelandii (strain DJ / ATCC BAA-1303)</name>
    <dbReference type="NCBI Taxonomy" id="322710"/>
    <lineage>
        <taxon>Bacteria</taxon>
        <taxon>Pseudomonadati</taxon>
        <taxon>Pseudomonadota</taxon>
        <taxon>Gammaproteobacteria</taxon>
        <taxon>Pseudomonadales</taxon>
        <taxon>Pseudomonadaceae</taxon>
        <taxon>Azotobacter</taxon>
    </lineage>
</organism>
<accession>C1DMC4</accession>
<dbReference type="EMBL" id="CP001157">
    <property type="protein sequence ID" value="ACO81201.1"/>
    <property type="molecule type" value="Genomic_DNA"/>
</dbReference>
<dbReference type="GO" id="GO:0042121">
    <property type="term" value="P:alginic acid biosynthetic process"/>
    <property type="evidence" value="ECO:0007669"/>
    <property type="project" value="UniProtKB-UniPathway"/>
</dbReference>
<dbReference type="PRINTS" id="PR00313">
    <property type="entry name" value="CABNDNGRPT"/>
</dbReference>
<evidence type="ECO:0000256" key="13">
    <source>
        <dbReference type="SAM" id="MobiDB-lite"/>
    </source>
</evidence>
<evidence type="ECO:0000256" key="1">
    <source>
        <dbReference type="ARBA" id="ARBA00001550"/>
    </source>
</evidence>
<evidence type="ECO:0000256" key="2">
    <source>
        <dbReference type="ARBA" id="ARBA00001913"/>
    </source>
</evidence>
<keyword evidence="12" id="KW-0413">Isomerase</keyword>
<dbReference type="InterPro" id="IPR012334">
    <property type="entry name" value="Pectin_lyas_fold"/>
</dbReference>
<dbReference type="SUPFAM" id="SSF51120">
    <property type="entry name" value="beta-Roll"/>
    <property type="match status" value="7"/>
</dbReference>
<proteinExistence type="inferred from homology"/>
<feature type="compositionally biased region" description="Polar residues" evidence="13">
    <location>
        <begin position="1215"/>
        <end position="1236"/>
    </location>
</feature>
<dbReference type="PANTHER" id="PTHR38340:SF1">
    <property type="entry name" value="S-LAYER PROTEIN"/>
    <property type="match status" value="1"/>
</dbReference>
<dbReference type="PROSITE" id="PS00330">
    <property type="entry name" value="HEMOLYSIN_CALCIUM"/>
    <property type="match status" value="11"/>
</dbReference>
<dbReference type="EC" id="5.1.3.37" evidence="7"/>
<dbReference type="GO" id="GO:0016853">
    <property type="term" value="F:isomerase activity"/>
    <property type="evidence" value="ECO:0007669"/>
    <property type="project" value="UniProtKB-KW"/>
</dbReference>
<dbReference type="Gene3D" id="2.160.20.10">
    <property type="entry name" value="Single-stranded right-handed beta-helix, Pectin lyase-like"/>
    <property type="match status" value="2"/>
</dbReference>
<comment type="cofactor">
    <cofactor evidence="2">
        <name>Ca(2+)</name>
        <dbReference type="ChEBI" id="CHEBI:29108"/>
    </cofactor>
</comment>
<dbReference type="SMART" id="SM00710">
    <property type="entry name" value="PbH1"/>
    <property type="match status" value="16"/>
</dbReference>
<evidence type="ECO:0000256" key="7">
    <source>
        <dbReference type="ARBA" id="ARBA00012124"/>
    </source>
</evidence>
<keyword evidence="10" id="KW-0106">Calcium</keyword>
<comment type="pathway">
    <text evidence="5">Glycan biosynthesis; alginate biosynthesis.</text>
</comment>